<keyword evidence="2" id="KW-1185">Reference proteome</keyword>
<sequence length="37" mass="3777">MQAPHGFRLGEPVSEAAVGEAVPVPAGAAKTWNTSGW</sequence>
<name>A0A7W7HZ50_9ACTN</name>
<dbReference type="Proteomes" id="UP000578112">
    <property type="component" value="Unassembled WGS sequence"/>
</dbReference>
<gene>
    <name evidence="1" type="ORF">BJ971_003935</name>
</gene>
<dbReference type="EMBL" id="JACHNH010000001">
    <property type="protein sequence ID" value="MBB4763379.1"/>
    <property type="molecule type" value="Genomic_DNA"/>
</dbReference>
<accession>A0A7W7HZ50</accession>
<dbReference type="AlphaFoldDB" id="A0A7W7HZ50"/>
<evidence type="ECO:0000313" key="2">
    <source>
        <dbReference type="Proteomes" id="UP000578112"/>
    </source>
</evidence>
<comment type="caution">
    <text evidence="1">The sequence shown here is derived from an EMBL/GenBank/DDBJ whole genome shotgun (WGS) entry which is preliminary data.</text>
</comment>
<evidence type="ECO:0000313" key="1">
    <source>
        <dbReference type="EMBL" id="MBB4763379.1"/>
    </source>
</evidence>
<protein>
    <submittedName>
        <fullName evidence="1">Uncharacterized protein</fullName>
    </submittedName>
</protein>
<organism evidence="1 2">
    <name type="scientific">Actinoplanes digitatis</name>
    <dbReference type="NCBI Taxonomy" id="1868"/>
    <lineage>
        <taxon>Bacteria</taxon>
        <taxon>Bacillati</taxon>
        <taxon>Actinomycetota</taxon>
        <taxon>Actinomycetes</taxon>
        <taxon>Micromonosporales</taxon>
        <taxon>Micromonosporaceae</taxon>
        <taxon>Actinoplanes</taxon>
    </lineage>
</organism>
<proteinExistence type="predicted"/>
<reference evidence="1 2" key="1">
    <citation type="submission" date="2020-08" db="EMBL/GenBank/DDBJ databases">
        <title>Sequencing the genomes of 1000 actinobacteria strains.</title>
        <authorList>
            <person name="Klenk H.-P."/>
        </authorList>
    </citation>
    <scope>NUCLEOTIDE SEQUENCE [LARGE SCALE GENOMIC DNA]</scope>
    <source>
        <strain evidence="1 2">DSM 43149</strain>
    </source>
</reference>